<dbReference type="PANTHER" id="PTHR24123:SF33">
    <property type="entry name" value="PROTEIN HOS4"/>
    <property type="match status" value="1"/>
</dbReference>
<dbReference type="EMBL" id="KI912112">
    <property type="protein sequence ID" value="ETS81283.1"/>
    <property type="molecule type" value="Genomic_DNA"/>
</dbReference>
<dbReference type="SUPFAM" id="SSF48403">
    <property type="entry name" value="Ankyrin repeat"/>
    <property type="match status" value="1"/>
</dbReference>
<dbReference type="SMART" id="SM00248">
    <property type="entry name" value="ANK"/>
    <property type="match status" value="7"/>
</dbReference>
<evidence type="ECO:0000256" key="1">
    <source>
        <dbReference type="ARBA" id="ARBA00022737"/>
    </source>
</evidence>
<dbReference type="Gene3D" id="1.25.40.20">
    <property type="entry name" value="Ankyrin repeat-containing domain"/>
    <property type="match status" value="2"/>
</dbReference>
<dbReference type="OMA" id="ARPAMIR"/>
<evidence type="ECO:0000256" key="2">
    <source>
        <dbReference type="ARBA" id="ARBA00023043"/>
    </source>
</evidence>
<dbReference type="RefSeq" id="XP_007833057.1">
    <property type="nucleotide sequence ID" value="XM_007834866.1"/>
</dbReference>
<dbReference type="InterPro" id="IPR051165">
    <property type="entry name" value="Multifunctional_ANK_Repeat"/>
</dbReference>
<dbReference type="InParanoid" id="W3X5A5"/>
<dbReference type="InterPro" id="IPR036770">
    <property type="entry name" value="Ankyrin_rpt-contain_sf"/>
</dbReference>
<dbReference type="PRINTS" id="PR01415">
    <property type="entry name" value="ANKYRIN"/>
</dbReference>
<reference evidence="4" key="1">
    <citation type="journal article" date="2015" name="BMC Genomics">
        <title>Genomic and transcriptomic analysis of the endophytic fungus Pestalotiopsis fici reveals its lifestyle and high potential for synthesis of natural products.</title>
        <authorList>
            <person name="Wang X."/>
            <person name="Zhang X."/>
            <person name="Liu L."/>
            <person name="Xiang M."/>
            <person name="Wang W."/>
            <person name="Sun X."/>
            <person name="Che Y."/>
            <person name="Guo L."/>
            <person name="Liu G."/>
            <person name="Guo L."/>
            <person name="Wang C."/>
            <person name="Yin W.B."/>
            <person name="Stadler M."/>
            <person name="Zhang X."/>
            <person name="Liu X."/>
        </authorList>
    </citation>
    <scope>NUCLEOTIDE SEQUENCE [LARGE SCALE GENOMIC DNA]</scope>
    <source>
        <strain evidence="4">W106-1 / CGMCC3.15140</strain>
    </source>
</reference>
<gene>
    <name evidence="3" type="ORF">PFICI_06285</name>
</gene>
<keyword evidence="2" id="KW-0040">ANK repeat</keyword>
<keyword evidence="1" id="KW-0677">Repeat</keyword>
<dbReference type="eggNOG" id="KOG4177">
    <property type="taxonomic scope" value="Eukaryota"/>
</dbReference>
<evidence type="ECO:0000313" key="3">
    <source>
        <dbReference type="EMBL" id="ETS81283.1"/>
    </source>
</evidence>
<protein>
    <recommendedName>
        <fullName evidence="5">Ankyrin</fullName>
    </recommendedName>
</protein>
<accession>W3X5A5</accession>
<dbReference type="Pfam" id="PF12796">
    <property type="entry name" value="Ank_2"/>
    <property type="match status" value="2"/>
</dbReference>
<dbReference type="InterPro" id="IPR002110">
    <property type="entry name" value="Ankyrin_rpt"/>
</dbReference>
<dbReference type="HOGENOM" id="CLU_650696_0_0_1"/>
<dbReference type="OrthoDB" id="823504at2759"/>
<sequence>MEPPAESVKVIDKSPNGINSTDQWCKPEYDTPLSAIVRRNDVNALQEYLSEYPYKLKGPGATYDFSGFWPDAFDYAATWGATSVLEFLLDYERQHPEKNFRFRPGDYGLLNISCLHGHLDTVRFLLDQSQDIAADLRFRDADGWTPLLAAAKALGKQGVFTNHCEEIMTLLLNRGAPANDVRQRRFVLHDGEYLDVDRRRRWSEDYATEEEMAEDPMLNRTLPGKVSTHIVDTVLSLAVKRARPAMIRRLIDGGADVHAQLFIPLEGDVGLTPLHIAAGYYNVQAIEVLYEKCGTDFDDMVRKHDSFGRTPLHEAADGQWTLLPKEQVFAQGIATFSFLLPHCSADLVNARDGNDYTALQYIMRVFEGASCVTADQRTLHIHTARQLLKHGADPNVKMADGRSILHVLADLIPIDGKVHEEL</sequence>
<name>W3X5A5_PESFW</name>
<dbReference type="GeneID" id="19271298"/>
<dbReference type="PANTHER" id="PTHR24123">
    <property type="entry name" value="ANKYRIN REPEAT-CONTAINING"/>
    <property type="match status" value="1"/>
</dbReference>
<dbReference type="KEGG" id="pfy:PFICI_06285"/>
<organism evidence="3 4">
    <name type="scientific">Pestalotiopsis fici (strain W106-1 / CGMCC3.15140)</name>
    <dbReference type="NCBI Taxonomy" id="1229662"/>
    <lineage>
        <taxon>Eukaryota</taxon>
        <taxon>Fungi</taxon>
        <taxon>Dikarya</taxon>
        <taxon>Ascomycota</taxon>
        <taxon>Pezizomycotina</taxon>
        <taxon>Sordariomycetes</taxon>
        <taxon>Xylariomycetidae</taxon>
        <taxon>Amphisphaeriales</taxon>
        <taxon>Sporocadaceae</taxon>
        <taxon>Pestalotiopsis</taxon>
    </lineage>
</organism>
<dbReference type="Proteomes" id="UP000030651">
    <property type="component" value="Unassembled WGS sequence"/>
</dbReference>
<keyword evidence="4" id="KW-1185">Reference proteome</keyword>
<evidence type="ECO:0008006" key="5">
    <source>
        <dbReference type="Google" id="ProtNLM"/>
    </source>
</evidence>
<dbReference type="AlphaFoldDB" id="W3X5A5"/>
<evidence type="ECO:0000313" key="4">
    <source>
        <dbReference type="Proteomes" id="UP000030651"/>
    </source>
</evidence>
<proteinExistence type="predicted"/>